<dbReference type="PANTHER" id="PTHR30136">
    <property type="entry name" value="HELIX-TURN-HELIX TRANSCRIPTIONAL REGULATOR, ICLR FAMILY"/>
    <property type="match status" value="1"/>
</dbReference>
<accession>A0ABN7Y4K4</accession>
<reference evidence="7 8" key="1">
    <citation type="submission" date="2021-08" db="EMBL/GenBank/DDBJ databases">
        <authorList>
            <person name="Peeters C."/>
        </authorList>
    </citation>
    <scope>NUCLEOTIDE SEQUENCE [LARGE SCALE GENOMIC DNA]</scope>
    <source>
        <strain evidence="7 8">LMG 21510</strain>
    </source>
</reference>
<dbReference type="InterPro" id="IPR014757">
    <property type="entry name" value="Tscrpt_reg_IclR_C"/>
</dbReference>
<dbReference type="SMART" id="SM00346">
    <property type="entry name" value="HTH_ICLR"/>
    <property type="match status" value="1"/>
</dbReference>
<dbReference type="PANTHER" id="PTHR30136:SF8">
    <property type="entry name" value="TRANSCRIPTIONAL REGULATORY PROTEIN"/>
    <property type="match status" value="1"/>
</dbReference>
<dbReference type="Pfam" id="PF01614">
    <property type="entry name" value="IclR_C"/>
    <property type="match status" value="1"/>
</dbReference>
<dbReference type="InterPro" id="IPR036388">
    <property type="entry name" value="WH-like_DNA-bd_sf"/>
</dbReference>
<feature type="region of interest" description="Disordered" evidence="4">
    <location>
        <begin position="1"/>
        <end position="21"/>
    </location>
</feature>
<comment type="caution">
    <text evidence="7">The sequence shown here is derived from an EMBL/GenBank/DDBJ whole genome shotgun (WGS) entry which is preliminary data.</text>
</comment>
<evidence type="ECO:0000256" key="2">
    <source>
        <dbReference type="ARBA" id="ARBA00023125"/>
    </source>
</evidence>
<dbReference type="SUPFAM" id="SSF55781">
    <property type="entry name" value="GAF domain-like"/>
    <property type="match status" value="1"/>
</dbReference>
<protein>
    <submittedName>
        <fullName evidence="7">DNA-binding transcriptional repressor YiaJ</fullName>
    </submittedName>
</protein>
<dbReference type="InterPro" id="IPR036390">
    <property type="entry name" value="WH_DNA-bd_sf"/>
</dbReference>
<keyword evidence="1" id="KW-0805">Transcription regulation</keyword>
<feature type="domain" description="HTH iclR-type" evidence="5">
    <location>
        <begin position="20"/>
        <end position="82"/>
    </location>
</feature>
<proteinExistence type="predicted"/>
<dbReference type="Pfam" id="PF09339">
    <property type="entry name" value="HTH_IclR"/>
    <property type="match status" value="1"/>
</dbReference>
<feature type="domain" description="IclR-ED" evidence="6">
    <location>
        <begin position="83"/>
        <end position="268"/>
    </location>
</feature>
<gene>
    <name evidence="7" type="primary">yiaJ_1</name>
    <name evidence="7" type="ORF">LMG21510_00699</name>
</gene>
<dbReference type="SUPFAM" id="SSF46785">
    <property type="entry name" value="Winged helix' DNA-binding domain"/>
    <property type="match status" value="1"/>
</dbReference>
<evidence type="ECO:0000256" key="1">
    <source>
        <dbReference type="ARBA" id="ARBA00023015"/>
    </source>
</evidence>
<dbReference type="PROSITE" id="PS51078">
    <property type="entry name" value="ICLR_ED"/>
    <property type="match status" value="1"/>
</dbReference>
<evidence type="ECO:0000256" key="4">
    <source>
        <dbReference type="SAM" id="MobiDB-lite"/>
    </source>
</evidence>
<dbReference type="InterPro" id="IPR005471">
    <property type="entry name" value="Tscrpt_reg_IclR_N"/>
</dbReference>
<dbReference type="EMBL" id="CAJZAH010000001">
    <property type="protein sequence ID" value="CAG9167242.1"/>
    <property type="molecule type" value="Genomic_DNA"/>
</dbReference>
<evidence type="ECO:0000313" key="8">
    <source>
        <dbReference type="Proteomes" id="UP000721236"/>
    </source>
</evidence>
<dbReference type="Gene3D" id="3.30.450.40">
    <property type="match status" value="1"/>
</dbReference>
<dbReference type="Proteomes" id="UP000721236">
    <property type="component" value="Unassembled WGS sequence"/>
</dbReference>
<evidence type="ECO:0000313" key="7">
    <source>
        <dbReference type="EMBL" id="CAG9167242.1"/>
    </source>
</evidence>
<keyword evidence="2 7" id="KW-0238">DNA-binding</keyword>
<dbReference type="PROSITE" id="PS51077">
    <property type="entry name" value="HTH_ICLR"/>
    <property type="match status" value="1"/>
</dbReference>
<sequence>MAPADNDPAPPRPRERRQRVQSAVTGMAVLKGLARLGGRASLTALATHIGESPAKVHRYLVSLIEEELVAQEPGSPQYQLGVEALHIGLAAMRQADPIRVAEPALIRLRERLEVTCFIAVMGNKGPTIMRIEEPGLPVTVNVRAGSVLSLLWSATGRVFLGMLDDSRVRALAERELGNAPADLRALLDRKDPIGALRREVQAAGCAAVRDTNLKGISAVSAPVHDYTGRLCAVVTALGATGGFDPAIDGPIGSAVRQEARAVSTQLGHADGRL</sequence>
<dbReference type="RefSeq" id="WP_224039676.1">
    <property type="nucleotide sequence ID" value="NZ_CAJZAH010000001.1"/>
</dbReference>
<evidence type="ECO:0000256" key="3">
    <source>
        <dbReference type="ARBA" id="ARBA00023163"/>
    </source>
</evidence>
<organism evidence="7 8">
    <name type="scientific">Cupriavidus respiraculi</name>
    <dbReference type="NCBI Taxonomy" id="195930"/>
    <lineage>
        <taxon>Bacteria</taxon>
        <taxon>Pseudomonadati</taxon>
        <taxon>Pseudomonadota</taxon>
        <taxon>Betaproteobacteria</taxon>
        <taxon>Burkholderiales</taxon>
        <taxon>Burkholderiaceae</taxon>
        <taxon>Cupriavidus</taxon>
    </lineage>
</organism>
<keyword evidence="8" id="KW-1185">Reference proteome</keyword>
<dbReference type="InterPro" id="IPR029016">
    <property type="entry name" value="GAF-like_dom_sf"/>
</dbReference>
<dbReference type="GO" id="GO:0003677">
    <property type="term" value="F:DNA binding"/>
    <property type="evidence" value="ECO:0007669"/>
    <property type="project" value="UniProtKB-KW"/>
</dbReference>
<name>A0ABN7Y4K4_9BURK</name>
<evidence type="ECO:0000259" key="5">
    <source>
        <dbReference type="PROSITE" id="PS51077"/>
    </source>
</evidence>
<evidence type="ECO:0000259" key="6">
    <source>
        <dbReference type="PROSITE" id="PS51078"/>
    </source>
</evidence>
<dbReference type="InterPro" id="IPR050707">
    <property type="entry name" value="HTH_MetabolicPath_Reg"/>
</dbReference>
<dbReference type="Gene3D" id="1.10.10.10">
    <property type="entry name" value="Winged helix-like DNA-binding domain superfamily/Winged helix DNA-binding domain"/>
    <property type="match status" value="1"/>
</dbReference>
<keyword evidence="3" id="KW-0804">Transcription</keyword>